<dbReference type="RefSeq" id="XP_013073464.2">
    <property type="nucleotide sequence ID" value="XM_013218010.2"/>
</dbReference>
<dbReference type="SUPFAM" id="SSF52058">
    <property type="entry name" value="L domain-like"/>
    <property type="match status" value="1"/>
</dbReference>
<dbReference type="AlphaFoldDB" id="A0A2C9KTD6"/>
<dbReference type="Proteomes" id="UP000076420">
    <property type="component" value="Unassembled WGS sequence"/>
</dbReference>
<organism evidence="4 5">
    <name type="scientific">Biomphalaria glabrata</name>
    <name type="common">Bloodfluke planorb</name>
    <name type="synonym">Freshwater snail</name>
    <dbReference type="NCBI Taxonomy" id="6526"/>
    <lineage>
        <taxon>Eukaryota</taxon>
        <taxon>Metazoa</taxon>
        <taxon>Spiralia</taxon>
        <taxon>Lophotrochozoa</taxon>
        <taxon>Mollusca</taxon>
        <taxon>Gastropoda</taxon>
        <taxon>Heterobranchia</taxon>
        <taxon>Euthyneura</taxon>
        <taxon>Panpulmonata</taxon>
        <taxon>Hygrophila</taxon>
        <taxon>Lymnaeoidea</taxon>
        <taxon>Planorbidae</taxon>
        <taxon>Biomphalaria</taxon>
    </lineage>
</organism>
<sequence length="459" mass="52593">MVILSLTVFCTYASLEIDSVKVGSSETDDSESNKYVLFQRKGKFQHKGLHQKTKLLKVVSKKVSNESVFVIVDSVCFQYDLTINCSNLQLKEINSSWFPNSTEIILLNDNLLTTLSNSTFSLLIHLTYLDISNNRISNIGILAFEGLSSLKYLNLSYNEISFVGVSENILKPLKNLKYLDLIQDVNTQTSDVPGSILQTLTKLTNLSISTVSYILCFGPEFLNLTNLEVLTITGSTRNITEASFENVNNLKELVLRDMMSINFMHHKVFVHFKYLTRLEMTNVFIDVQQVLALLWPFMGRHMSEIYFDTLTSTPLLPDPIKNGFITRKDCMYLTEICVTKFSLIYCRIYYITNDAFINRTVWNHCLRDVVISENPLMGSSFSLFPLAFLQNLSTVVVNNAIPACRWVWLPPSLLNDDYAYEYHSVKEWLFHENMMKRKEKTFEMNPLVAGTKSSDDELL</sequence>
<protein>
    <submittedName>
        <fullName evidence="4">Uncharacterized protein</fullName>
    </submittedName>
</protein>
<gene>
    <name evidence="4" type="primary">106060210</name>
</gene>
<accession>A0A2C9KTD6</accession>
<dbReference type="Pfam" id="PF13306">
    <property type="entry name" value="LRR_5"/>
    <property type="match status" value="1"/>
</dbReference>
<dbReference type="SMART" id="SM00369">
    <property type="entry name" value="LRR_TYP"/>
    <property type="match status" value="2"/>
</dbReference>
<dbReference type="PRINTS" id="PR00019">
    <property type="entry name" value="LEURICHRPT"/>
</dbReference>
<keyword evidence="2" id="KW-0732">Signal</keyword>
<keyword evidence="3" id="KW-0677">Repeat</keyword>
<evidence type="ECO:0000313" key="4">
    <source>
        <dbReference type="EnsemblMetazoa" id="BGLB023327-PA"/>
    </source>
</evidence>
<dbReference type="InterPro" id="IPR026906">
    <property type="entry name" value="LRR_5"/>
</dbReference>
<dbReference type="PROSITE" id="PS51450">
    <property type="entry name" value="LRR"/>
    <property type="match status" value="2"/>
</dbReference>
<dbReference type="VEuPathDB" id="VectorBase:BGLAX_044790"/>
<keyword evidence="1" id="KW-0433">Leucine-rich repeat</keyword>
<dbReference type="Gene3D" id="3.80.10.10">
    <property type="entry name" value="Ribonuclease Inhibitor"/>
    <property type="match status" value="1"/>
</dbReference>
<dbReference type="EnsemblMetazoa" id="BGLB023327-RA">
    <property type="protein sequence ID" value="BGLB023327-PA"/>
    <property type="gene ID" value="BGLB023327"/>
</dbReference>
<dbReference type="InterPro" id="IPR050328">
    <property type="entry name" value="Dev_Immune_Receptor"/>
</dbReference>
<dbReference type="OrthoDB" id="6122461at2759"/>
<dbReference type="Pfam" id="PF13855">
    <property type="entry name" value="LRR_8"/>
    <property type="match status" value="1"/>
</dbReference>
<dbReference type="InterPro" id="IPR003591">
    <property type="entry name" value="Leu-rich_rpt_typical-subtyp"/>
</dbReference>
<proteinExistence type="predicted"/>
<evidence type="ECO:0000256" key="2">
    <source>
        <dbReference type="ARBA" id="ARBA00022729"/>
    </source>
</evidence>
<reference evidence="4" key="1">
    <citation type="submission" date="2020-05" db="UniProtKB">
        <authorList>
            <consortium name="EnsemblMetazoa"/>
        </authorList>
    </citation>
    <scope>IDENTIFICATION</scope>
    <source>
        <strain evidence="4">BB02</strain>
    </source>
</reference>
<evidence type="ECO:0000256" key="3">
    <source>
        <dbReference type="ARBA" id="ARBA00022737"/>
    </source>
</evidence>
<dbReference type="KEGG" id="bgt:106060210"/>
<dbReference type="PANTHER" id="PTHR24373:SF275">
    <property type="entry name" value="TIR DOMAIN-CONTAINING PROTEIN"/>
    <property type="match status" value="1"/>
</dbReference>
<name>A0A2C9KTD6_BIOGL</name>
<dbReference type="VEuPathDB" id="VectorBase:BGLB023327"/>
<dbReference type="PANTHER" id="PTHR24373">
    <property type="entry name" value="SLIT RELATED LEUCINE-RICH REPEAT NEURONAL PROTEIN"/>
    <property type="match status" value="1"/>
</dbReference>
<dbReference type="InterPro" id="IPR032675">
    <property type="entry name" value="LRR_dom_sf"/>
</dbReference>
<evidence type="ECO:0000256" key="1">
    <source>
        <dbReference type="ARBA" id="ARBA00022614"/>
    </source>
</evidence>
<dbReference type="InterPro" id="IPR001611">
    <property type="entry name" value="Leu-rich_rpt"/>
</dbReference>
<evidence type="ECO:0000313" key="5">
    <source>
        <dbReference type="Proteomes" id="UP000076420"/>
    </source>
</evidence>